<proteinExistence type="inferred from homology"/>
<dbReference type="PANTHER" id="PTHR21011:SF1">
    <property type="entry name" value="SMALL RIBOSOMAL SUBUNIT PROTEIN BS6M"/>
    <property type="match status" value="1"/>
</dbReference>
<dbReference type="OrthoDB" id="9812702at2"/>
<dbReference type="SUPFAM" id="SSF54995">
    <property type="entry name" value="Ribosomal protein S6"/>
    <property type="match status" value="1"/>
</dbReference>
<dbReference type="InterPro" id="IPR035980">
    <property type="entry name" value="Ribosomal_bS6_sf"/>
</dbReference>
<feature type="region of interest" description="Disordered" evidence="7">
    <location>
        <begin position="95"/>
        <end position="153"/>
    </location>
</feature>
<reference evidence="8 9" key="1">
    <citation type="journal article" date="2011" name="J. Bacteriol.">
        <title>Complete genome sequence of Polymorphum gilvum SL003B-26A1T, a crude oil-degrading bacterium from oil-polluted saline soil.</title>
        <authorList>
            <person name="Li S.G."/>
            <person name="Tang Y.Q."/>
            <person name="Nie Y."/>
            <person name="Cai M."/>
            <person name="Wu X.L."/>
        </authorList>
    </citation>
    <scope>NUCLEOTIDE SEQUENCE [LARGE SCALE GENOMIC DNA]</scope>
    <source>
        <strain evidence="9">LMG 25793 / CGMCC 1.9160 / SL003B-26A1</strain>
    </source>
</reference>
<dbReference type="GO" id="GO:0003735">
    <property type="term" value="F:structural constituent of ribosome"/>
    <property type="evidence" value="ECO:0007669"/>
    <property type="project" value="InterPro"/>
</dbReference>
<evidence type="ECO:0000313" key="8">
    <source>
        <dbReference type="EMBL" id="ADZ70832.1"/>
    </source>
</evidence>
<dbReference type="EMBL" id="CP002568">
    <property type="protein sequence ID" value="ADZ70832.1"/>
    <property type="molecule type" value="Genomic_DNA"/>
</dbReference>
<accession>F2J1N1</accession>
<dbReference type="NCBIfam" id="TIGR00166">
    <property type="entry name" value="S6"/>
    <property type="match status" value="1"/>
</dbReference>
<dbReference type="eggNOG" id="COG0360">
    <property type="taxonomic scope" value="Bacteria"/>
</dbReference>
<evidence type="ECO:0000256" key="5">
    <source>
        <dbReference type="ARBA" id="ARBA00035294"/>
    </source>
</evidence>
<dbReference type="KEGG" id="pgv:SL003B_2407"/>
<dbReference type="InterPro" id="IPR000529">
    <property type="entry name" value="Ribosomal_bS6"/>
</dbReference>
<dbReference type="HAMAP" id="MF_00360">
    <property type="entry name" value="Ribosomal_bS6"/>
    <property type="match status" value="1"/>
</dbReference>
<evidence type="ECO:0000256" key="3">
    <source>
        <dbReference type="ARBA" id="ARBA00023274"/>
    </source>
</evidence>
<evidence type="ECO:0000256" key="7">
    <source>
        <dbReference type="SAM" id="MobiDB-lite"/>
    </source>
</evidence>
<evidence type="ECO:0000256" key="6">
    <source>
        <dbReference type="HAMAP-Rule" id="MF_00360"/>
    </source>
</evidence>
<keyword evidence="9" id="KW-1185">Reference proteome</keyword>
<dbReference type="AlphaFoldDB" id="F2J1N1"/>
<dbReference type="PANTHER" id="PTHR21011">
    <property type="entry name" value="MITOCHONDRIAL 28S RIBOSOMAL PROTEIN S6"/>
    <property type="match status" value="1"/>
</dbReference>
<dbReference type="CDD" id="cd00473">
    <property type="entry name" value="bS6"/>
    <property type="match status" value="1"/>
</dbReference>
<comment type="similarity">
    <text evidence="1 6">Belongs to the bacterial ribosomal protein bS6 family.</text>
</comment>
<evidence type="ECO:0000256" key="1">
    <source>
        <dbReference type="ARBA" id="ARBA00009512"/>
    </source>
</evidence>
<keyword evidence="6" id="KW-0694">RNA-binding</keyword>
<keyword evidence="2 6" id="KW-0689">Ribosomal protein</keyword>
<evidence type="ECO:0000313" key="9">
    <source>
        <dbReference type="Proteomes" id="UP000008130"/>
    </source>
</evidence>
<sequence>MPLYEHVFLARQDVSTQQVEQLVDQFKGLIESGGGTVGKIENWGLRSLAYRIKKNRKAHYTLMNIDAPHAAIAEMERQMGLNEDILRFMTIKVEAHDDEPSAMMQKRDRDDRRRRDDRFGGGERSERGDRGDRGDRGGRGERGERAPRRAEAE</sequence>
<dbReference type="GO" id="GO:0070181">
    <property type="term" value="F:small ribosomal subunit rRNA binding"/>
    <property type="evidence" value="ECO:0007669"/>
    <property type="project" value="TreeGrafter"/>
</dbReference>
<dbReference type="PATRIC" id="fig|991905.3.peg.2467"/>
<gene>
    <name evidence="6 8" type="primary">rpsF</name>
    <name evidence="8" type="ordered locus">SL003B_2407</name>
</gene>
<name>F2J1N1_POLGS</name>
<dbReference type="GO" id="GO:0022627">
    <property type="term" value="C:cytosolic small ribosomal subunit"/>
    <property type="evidence" value="ECO:0007669"/>
    <property type="project" value="TreeGrafter"/>
</dbReference>
<dbReference type="RefSeq" id="WP_013653147.1">
    <property type="nucleotide sequence ID" value="NC_015259.1"/>
</dbReference>
<dbReference type="Proteomes" id="UP000008130">
    <property type="component" value="Chromosome"/>
</dbReference>
<organism evidence="8 9">
    <name type="scientific">Polymorphum gilvum (strain LMG 25793 / CGMCC 1.9160 / SL003B-26A1)</name>
    <dbReference type="NCBI Taxonomy" id="991905"/>
    <lineage>
        <taxon>Bacteria</taxon>
        <taxon>Pseudomonadati</taxon>
        <taxon>Pseudomonadota</taxon>
        <taxon>Alphaproteobacteria</taxon>
        <taxon>Rhodobacterales</taxon>
        <taxon>Paracoccaceae</taxon>
        <taxon>Polymorphum</taxon>
    </lineage>
</organism>
<keyword evidence="3 6" id="KW-0687">Ribonucleoprotein</keyword>
<comment type="function">
    <text evidence="4 6">Binds together with bS18 to 16S ribosomal RNA.</text>
</comment>
<evidence type="ECO:0000256" key="2">
    <source>
        <dbReference type="ARBA" id="ARBA00022980"/>
    </source>
</evidence>
<evidence type="ECO:0000256" key="4">
    <source>
        <dbReference type="ARBA" id="ARBA00035104"/>
    </source>
</evidence>
<dbReference type="Gene3D" id="3.30.70.60">
    <property type="match status" value="1"/>
</dbReference>
<dbReference type="InterPro" id="IPR020814">
    <property type="entry name" value="Ribosomal_S6_plastid/chlpt"/>
</dbReference>
<dbReference type="STRING" id="991905.SL003B_2407"/>
<dbReference type="HOGENOM" id="CLU_113441_2_0_5"/>
<dbReference type="Pfam" id="PF01250">
    <property type="entry name" value="Ribosomal_S6"/>
    <property type="match status" value="1"/>
</dbReference>
<dbReference type="GO" id="GO:0006412">
    <property type="term" value="P:translation"/>
    <property type="evidence" value="ECO:0007669"/>
    <property type="project" value="UniProtKB-UniRule"/>
</dbReference>
<protein>
    <recommendedName>
        <fullName evidence="5 6">Small ribosomal subunit protein bS6</fullName>
    </recommendedName>
</protein>
<keyword evidence="6" id="KW-0699">rRNA-binding</keyword>
<dbReference type="InterPro" id="IPR014717">
    <property type="entry name" value="Transl_elong_EF1B/ribsomal_bS6"/>
</dbReference>